<name>A0A3E0B339_9STAP</name>
<evidence type="ECO:0000256" key="1">
    <source>
        <dbReference type="SAM" id="Phobius"/>
    </source>
</evidence>
<keyword evidence="1" id="KW-0812">Transmembrane</keyword>
<keyword evidence="1" id="KW-1133">Transmembrane helix</keyword>
<sequence>MNLNRTTCLGFYFDRKNYCDATLVGILTMISAYFILKGMYDEK</sequence>
<dbReference type="EMBL" id="QUMW01000001">
    <property type="protein sequence ID" value="REG26383.1"/>
    <property type="molecule type" value="Genomic_DNA"/>
</dbReference>
<evidence type="ECO:0000313" key="2">
    <source>
        <dbReference type="EMBL" id="REG26383.1"/>
    </source>
</evidence>
<feature type="transmembrane region" description="Helical" evidence="1">
    <location>
        <begin position="21"/>
        <end position="40"/>
    </location>
</feature>
<proteinExistence type="predicted"/>
<accession>A0A3E0B339</accession>
<dbReference type="AlphaFoldDB" id="A0A3E0B339"/>
<keyword evidence="1" id="KW-0472">Membrane</keyword>
<evidence type="ECO:0000313" key="3">
    <source>
        <dbReference type="Proteomes" id="UP000257076"/>
    </source>
</evidence>
<reference evidence="2 3" key="1">
    <citation type="submission" date="2018-08" db="EMBL/GenBank/DDBJ databases">
        <title>Genomic Encyclopedia of Type Strains, Phase IV (KMG-IV): sequencing the most valuable type-strain genomes for metagenomic binning, comparative biology and taxonomic classification.</title>
        <authorList>
            <person name="Goeker M."/>
        </authorList>
    </citation>
    <scope>NUCLEOTIDE SEQUENCE [LARGE SCALE GENOMIC DNA]</scope>
    <source>
        <strain evidence="2 3">DSM 17274</strain>
    </source>
</reference>
<organism evidence="2 3">
    <name type="scientific">Jeotgalicoccus halotolerans</name>
    <dbReference type="NCBI Taxonomy" id="157227"/>
    <lineage>
        <taxon>Bacteria</taxon>
        <taxon>Bacillati</taxon>
        <taxon>Bacillota</taxon>
        <taxon>Bacilli</taxon>
        <taxon>Bacillales</taxon>
        <taxon>Staphylococcaceae</taxon>
        <taxon>Jeotgalicoccus</taxon>
    </lineage>
</organism>
<comment type="caution">
    <text evidence="2">The sequence shown here is derived from an EMBL/GenBank/DDBJ whole genome shotgun (WGS) entry which is preliminary data.</text>
</comment>
<gene>
    <name evidence="2" type="ORF">DFR63_0025</name>
</gene>
<protein>
    <submittedName>
        <fullName evidence="2">Uncharacterized protein</fullName>
    </submittedName>
</protein>
<keyword evidence="3" id="KW-1185">Reference proteome</keyword>
<dbReference type="Proteomes" id="UP000257076">
    <property type="component" value="Unassembled WGS sequence"/>
</dbReference>